<gene>
    <name evidence="2" type="ORF">OS493_022337</name>
</gene>
<feature type="region of interest" description="Disordered" evidence="1">
    <location>
        <begin position="81"/>
        <end position="113"/>
    </location>
</feature>
<evidence type="ECO:0000256" key="1">
    <source>
        <dbReference type="SAM" id="MobiDB-lite"/>
    </source>
</evidence>
<evidence type="ECO:0000313" key="2">
    <source>
        <dbReference type="EMBL" id="KAJ7390779.1"/>
    </source>
</evidence>
<comment type="caution">
    <text evidence="2">The sequence shown here is derived from an EMBL/GenBank/DDBJ whole genome shotgun (WGS) entry which is preliminary data.</text>
</comment>
<dbReference type="Proteomes" id="UP001163046">
    <property type="component" value="Unassembled WGS sequence"/>
</dbReference>
<protein>
    <submittedName>
        <fullName evidence="2">Uncharacterized protein</fullName>
    </submittedName>
</protein>
<name>A0A9X0DAB3_9CNID</name>
<feature type="compositionally biased region" description="Basic residues" evidence="1">
    <location>
        <begin position="87"/>
        <end position="96"/>
    </location>
</feature>
<organism evidence="2 3">
    <name type="scientific">Desmophyllum pertusum</name>
    <dbReference type="NCBI Taxonomy" id="174260"/>
    <lineage>
        <taxon>Eukaryota</taxon>
        <taxon>Metazoa</taxon>
        <taxon>Cnidaria</taxon>
        <taxon>Anthozoa</taxon>
        <taxon>Hexacorallia</taxon>
        <taxon>Scleractinia</taxon>
        <taxon>Caryophylliina</taxon>
        <taxon>Caryophylliidae</taxon>
        <taxon>Desmophyllum</taxon>
    </lineage>
</organism>
<evidence type="ECO:0000313" key="3">
    <source>
        <dbReference type="Proteomes" id="UP001163046"/>
    </source>
</evidence>
<keyword evidence="3" id="KW-1185">Reference proteome</keyword>
<dbReference type="EMBL" id="MU825411">
    <property type="protein sequence ID" value="KAJ7390779.1"/>
    <property type="molecule type" value="Genomic_DNA"/>
</dbReference>
<reference evidence="2" key="1">
    <citation type="submission" date="2023-01" db="EMBL/GenBank/DDBJ databases">
        <title>Genome assembly of the deep-sea coral Lophelia pertusa.</title>
        <authorList>
            <person name="Herrera S."/>
            <person name="Cordes E."/>
        </authorList>
    </citation>
    <scope>NUCLEOTIDE SEQUENCE</scope>
    <source>
        <strain evidence="2">USNM1676648</strain>
        <tissue evidence="2">Polyp</tissue>
    </source>
</reference>
<dbReference type="AlphaFoldDB" id="A0A9X0DAB3"/>
<proteinExistence type="predicted"/>
<sequence length="145" mass="16467">MRGEEQEHNFSQLLETLAYNATQLTSSLVSDVVESSPQLYVKTKIHLLSSIGVLSRQVVELQEAWNELIFHRKRAGLMFPEDSDKKHKDKGVKRTAYKASVTSQPLKRGRKKKSLMVKTFPSIDIPMPLEESIHEQIPTTTTDST</sequence>
<accession>A0A9X0DAB3</accession>